<accession>A0AAV9L0S8</accession>
<sequence>MLVNNNINQLKISQICTKKKSKRNGSPECGIFRLDLVVVVGNGRSFELRRSITGFTGDGATGCWFGACSSLVPVKSCKNKLKIEKGKGTGNGRSCCSLEMGSFSGGFRWFGVRVLRLFGVTNGFERALVAVGEGENGGKEDDRRKREKGQWWLFVGANLVHRRWVLQH</sequence>
<reference evidence="1 2" key="1">
    <citation type="submission" date="2023-10" db="EMBL/GenBank/DDBJ databases">
        <title>Genome-Wide Identification Analysis in wild type Solanum Pinnatisectum Reveals Some Genes Defensing Phytophthora Infestans.</title>
        <authorList>
            <person name="Sun C."/>
        </authorList>
    </citation>
    <scope>NUCLEOTIDE SEQUENCE [LARGE SCALE GENOMIC DNA]</scope>
    <source>
        <strain evidence="1">LQN</strain>
        <tissue evidence="1">Leaf</tissue>
    </source>
</reference>
<proteinExistence type="predicted"/>
<gene>
    <name evidence="1" type="ORF">R3W88_016558</name>
</gene>
<evidence type="ECO:0000313" key="2">
    <source>
        <dbReference type="Proteomes" id="UP001311915"/>
    </source>
</evidence>
<organism evidence="1 2">
    <name type="scientific">Solanum pinnatisectum</name>
    <name type="common">tansyleaf nightshade</name>
    <dbReference type="NCBI Taxonomy" id="50273"/>
    <lineage>
        <taxon>Eukaryota</taxon>
        <taxon>Viridiplantae</taxon>
        <taxon>Streptophyta</taxon>
        <taxon>Embryophyta</taxon>
        <taxon>Tracheophyta</taxon>
        <taxon>Spermatophyta</taxon>
        <taxon>Magnoliopsida</taxon>
        <taxon>eudicotyledons</taxon>
        <taxon>Gunneridae</taxon>
        <taxon>Pentapetalae</taxon>
        <taxon>asterids</taxon>
        <taxon>lamiids</taxon>
        <taxon>Solanales</taxon>
        <taxon>Solanaceae</taxon>
        <taxon>Solanoideae</taxon>
        <taxon>Solaneae</taxon>
        <taxon>Solanum</taxon>
    </lineage>
</organism>
<name>A0AAV9L0S8_9SOLN</name>
<comment type="caution">
    <text evidence="1">The sequence shown here is derived from an EMBL/GenBank/DDBJ whole genome shotgun (WGS) entry which is preliminary data.</text>
</comment>
<keyword evidence="2" id="KW-1185">Reference proteome</keyword>
<evidence type="ECO:0000313" key="1">
    <source>
        <dbReference type="EMBL" id="KAK4718220.1"/>
    </source>
</evidence>
<protein>
    <submittedName>
        <fullName evidence="1">Uncharacterized protein</fullName>
    </submittedName>
</protein>
<dbReference type="EMBL" id="JAWPEI010000008">
    <property type="protein sequence ID" value="KAK4718220.1"/>
    <property type="molecule type" value="Genomic_DNA"/>
</dbReference>
<dbReference type="AlphaFoldDB" id="A0AAV9L0S8"/>
<dbReference type="Proteomes" id="UP001311915">
    <property type="component" value="Unassembled WGS sequence"/>
</dbReference>